<keyword evidence="3" id="KW-0732">Signal</keyword>
<reference evidence="5" key="1">
    <citation type="submission" date="2020-09" db="EMBL/GenBank/DDBJ databases">
        <authorList>
            <person name="Kim M.K."/>
        </authorList>
    </citation>
    <scope>NUCLEOTIDE SEQUENCE</scope>
    <source>
        <strain evidence="5">BT702</strain>
    </source>
</reference>
<dbReference type="Pfam" id="PF04536">
    <property type="entry name" value="TPM_phosphatase"/>
    <property type="match status" value="1"/>
</dbReference>
<dbReference type="AlphaFoldDB" id="A0A927ATL8"/>
<feature type="domain" description="TPM" evidence="4">
    <location>
        <begin position="46"/>
        <end position="168"/>
    </location>
</feature>
<sequence length="505" mass="56881">MNQKLRQFFVLCLLVAACLPLYCLAQGYTPETVPNPKEQRSSHYVSNPDDILSTVAVSQIDSMLGALEDSTTAQVAVVCVNSIGEAVPKDFATTLFRKWGLGYKEKNNGLLILLVNDQHRIEMETGYGLEGVLPDAICKRIQTQNMIPLFKVGDFDRAMVAGVAEVIRILTMPEAQREIYDDSKYMPAPYTGLSGGGVMVLCIYFGVFLCLVKLFTLWFRSSDATTTAIEQAISKSRWKRDVWGIFLTLIMPMLLGAVFIQLRDRGMMPGWQMLLCLYGYMCLVLWEARLRRLIKFNELFGKMTDQQQYDRWKLAMSTGWFKAMLFPLPFWLIRREDKQWLDRLRNRPRRSAEGYDLTKVAEPEENPFLTEYQQVEQRLKTVDYDVWHNQAHNVTQAIGYENLKDKTYTRCRKCYSRALHLTDTSVVTKSTLEREGRSIKKYVCEACGHHEETAHVIARLTVSSASSSSSSSSGSSYSSSSSYSGGSSSSWGGGSSGGGGSGSSW</sequence>
<evidence type="ECO:0000256" key="3">
    <source>
        <dbReference type="SAM" id="SignalP"/>
    </source>
</evidence>
<evidence type="ECO:0000313" key="6">
    <source>
        <dbReference type="Proteomes" id="UP000598820"/>
    </source>
</evidence>
<accession>A0A927ATL8</accession>
<dbReference type="PANTHER" id="PTHR30373">
    <property type="entry name" value="UPF0603 PROTEIN YGCG"/>
    <property type="match status" value="1"/>
</dbReference>
<organism evidence="5 6">
    <name type="scientific">Spirosoma profusum</name>
    <dbReference type="NCBI Taxonomy" id="2771354"/>
    <lineage>
        <taxon>Bacteria</taxon>
        <taxon>Pseudomonadati</taxon>
        <taxon>Bacteroidota</taxon>
        <taxon>Cytophagia</taxon>
        <taxon>Cytophagales</taxon>
        <taxon>Cytophagaceae</taxon>
        <taxon>Spirosoma</taxon>
    </lineage>
</organism>
<evidence type="ECO:0000313" key="5">
    <source>
        <dbReference type="EMBL" id="MBD2703845.1"/>
    </source>
</evidence>
<dbReference type="PROSITE" id="PS51257">
    <property type="entry name" value="PROKAR_LIPOPROTEIN"/>
    <property type="match status" value="1"/>
</dbReference>
<evidence type="ECO:0000259" key="4">
    <source>
        <dbReference type="Pfam" id="PF04536"/>
    </source>
</evidence>
<feature type="compositionally biased region" description="Gly residues" evidence="1">
    <location>
        <begin position="491"/>
        <end position="505"/>
    </location>
</feature>
<keyword evidence="2" id="KW-0472">Membrane</keyword>
<name>A0A927ATL8_9BACT</name>
<proteinExistence type="predicted"/>
<feature type="chain" id="PRO_5036794911" evidence="3">
    <location>
        <begin position="26"/>
        <end position="505"/>
    </location>
</feature>
<feature type="transmembrane region" description="Helical" evidence="2">
    <location>
        <begin position="242"/>
        <end position="262"/>
    </location>
</feature>
<dbReference type="InterPro" id="IPR007621">
    <property type="entry name" value="TPM_dom"/>
</dbReference>
<dbReference type="Proteomes" id="UP000598820">
    <property type="component" value="Unassembled WGS sequence"/>
</dbReference>
<feature type="compositionally biased region" description="Low complexity" evidence="1">
    <location>
        <begin position="465"/>
        <end position="490"/>
    </location>
</feature>
<comment type="caution">
    <text evidence="5">The sequence shown here is derived from an EMBL/GenBank/DDBJ whole genome shotgun (WGS) entry which is preliminary data.</text>
</comment>
<gene>
    <name evidence="5" type="ORF">IC229_24580</name>
</gene>
<dbReference type="RefSeq" id="WP_190889896.1">
    <property type="nucleotide sequence ID" value="NZ_JACWZY010000025.1"/>
</dbReference>
<keyword evidence="6" id="KW-1185">Reference proteome</keyword>
<dbReference type="PANTHER" id="PTHR30373:SF2">
    <property type="entry name" value="UPF0603 PROTEIN YGCG"/>
    <property type="match status" value="1"/>
</dbReference>
<feature type="transmembrane region" description="Helical" evidence="2">
    <location>
        <begin position="190"/>
        <end position="212"/>
    </location>
</feature>
<evidence type="ECO:0000256" key="1">
    <source>
        <dbReference type="SAM" id="MobiDB-lite"/>
    </source>
</evidence>
<keyword evidence="2" id="KW-1133">Transmembrane helix</keyword>
<dbReference type="Gene3D" id="3.10.310.50">
    <property type="match status" value="1"/>
</dbReference>
<keyword evidence="2" id="KW-0812">Transmembrane</keyword>
<dbReference type="EMBL" id="JACWZY010000025">
    <property type="protein sequence ID" value="MBD2703845.1"/>
    <property type="molecule type" value="Genomic_DNA"/>
</dbReference>
<feature type="region of interest" description="Disordered" evidence="1">
    <location>
        <begin position="465"/>
        <end position="505"/>
    </location>
</feature>
<protein>
    <submittedName>
        <fullName evidence="5">TPM domain-containing protein</fullName>
    </submittedName>
</protein>
<feature type="transmembrane region" description="Helical" evidence="2">
    <location>
        <begin position="268"/>
        <end position="286"/>
    </location>
</feature>
<feature type="signal peptide" evidence="3">
    <location>
        <begin position="1"/>
        <end position="25"/>
    </location>
</feature>
<evidence type="ECO:0000256" key="2">
    <source>
        <dbReference type="SAM" id="Phobius"/>
    </source>
</evidence>